<evidence type="ECO:0000256" key="1">
    <source>
        <dbReference type="ARBA" id="ARBA00022722"/>
    </source>
</evidence>
<feature type="region of interest" description="Disordered" evidence="9">
    <location>
        <begin position="606"/>
        <end position="645"/>
    </location>
</feature>
<feature type="region of interest" description="Disordered" evidence="9">
    <location>
        <begin position="171"/>
        <end position="243"/>
    </location>
</feature>
<dbReference type="InterPro" id="IPR050381">
    <property type="entry name" value="SLX1_endonuclease"/>
</dbReference>
<feature type="compositionally biased region" description="Low complexity" evidence="9">
    <location>
        <begin position="509"/>
        <end position="521"/>
    </location>
</feature>
<dbReference type="Gene3D" id="3.30.40.10">
    <property type="entry name" value="Zinc/RING finger domain, C3HC4 (zinc finger)"/>
    <property type="match status" value="1"/>
</dbReference>
<dbReference type="InterPro" id="IPR035901">
    <property type="entry name" value="GIY-YIG_endonuc_sf"/>
</dbReference>
<feature type="domain" description="GIY-YIG" evidence="10">
    <location>
        <begin position="5"/>
        <end position="87"/>
    </location>
</feature>
<dbReference type="GO" id="GO:0033557">
    <property type="term" value="C:Slx1-Slx4 complex"/>
    <property type="evidence" value="ECO:0007669"/>
    <property type="project" value="UniProtKB-UniRule"/>
</dbReference>
<evidence type="ECO:0000256" key="3">
    <source>
        <dbReference type="ARBA" id="ARBA00022763"/>
    </source>
</evidence>
<keyword evidence="5 8" id="KW-0233">DNA recombination</keyword>
<dbReference type="OMA" id="CVAGCAN"/>
<evidence type="ECO:0000256" key="7">
    <source>
        <dbReference type="ARBA" id="ARBA00023242"/>
    </source>
</evidence>
<comment type="similarity">
    <text evidence="8">Belongs to the SLX1 family.</text>
</comment>
<comment type="cofactor">
    <cofactor evidence="8">
        <name>a divalent metal cation</name>
        <dbReference type="ChEBI" id="CHEBI:60240"/>
    </cofactor>
</comment>
<feature type="compositionally biased region" description="Low complexity" evidence="9">
    <location>
        <begin position="608"/>
        <end position="636"/>
    </location>
</feature>
<evidence type="ECO:0000256" key="9">
    <source>
        <dbReference type="SAM" id="MobiDB-lite"/>
    </source>
</evidence>
<keyword evidence="3 8" id="KW-0227">DNA damage</keyword>
<dbReference type="EMBL" id="JAGTXO010000028">
    <property type="protein sequence ID" value="KAG8461092.1"/>
    <property type="molecule type" value="Genomic_DNA"/>
</dbReference>
<feature type="compositionally biased region" description="Acidic residues" evidence="9">
    <location>
        <begin position="182"/>
        <end position="199"/>
    </location>
</feature>
<dbReference type="AlphaFoldDB" id="A0A8J6C3U6"/>
<protein>
    <recommendedName>
        <fullName evidence="8">Structure-specific endonuclease subunit SLX1 homolog</fullName>
        <ecNumber evidence="8">3.1.-.-</ecNumber>
    </recommendedName>
</protein>
<dbReference type="CDD" id="cd10455">
    <property type="entry name" value="GIY-YIG_SLX1"/>
    <property type="match status" value="1"/>
</dbReference>
<dbReference type="HAMAP" id="MF_03100">
    <property type="entry name" value="Endonuc_su_Slx1"/>
    <property type="match status" value="1"/>
</dbReference>
<dbReference type="PANTHER" id="PTHR20208">
    <property type="entry name" value="STRUCTURE-SPECIFIC ENDONUCLEASE SUBUNIT SLX1"/>
    <property type="match status" value="1"/>
</dbReference>
<feature type="compositionally biased region" description="Polar residues" evidence="9">
    <location>
        <begin position="499"/>
        <end position="508"/>
    </location>
</feature>
<reference evidence="11" key="1">
    <citation type="submission" date="2021-05" db="EMBL/GenBank/DDBJ databases">
        <title>The genome of the haptophyte Pavlova lutheri (Diacronema luteri, Pavlovales) - a model for lipid biosynthesis in eukaryotic algae.</title>
        <authorList>
            <person name="Hulatt C.J."/>
            <person name="Posewitz M.C."/>
        </authorList>
    </citation>
    <scope>NUCLEOTIDE SEQUENCE</scope>
    <source>
        <strain evidence="11">NIVA-4/92</strain>
    </source>
</reference>
<dbReference type="Pfam" id="PF21202">
    <property type="entry name" value="SLX1_C"/>
    <property type="match status" value="1"/>
</dbReference>
<evidence type="ECO:0000256" key="4">
    <source>
        <dbReference type="ARBA" id="ARBA00022801"/>
    </source>
</evidence>
<keyword evidence="1 8" id="KW-0540">Nuclease</keyword>
<dbReference type="PROSITE" id="PS50164">
    <property type="entry name" value="GIY_YIG"/>
    <property type="match status" value="1"/>
</dbReference>
<organism evidence="11 12">
    <name type="scientific">Diacronema lutheri</name>
    <name type="common">Unicellular marine alga</name>
    <name type="synonym">Monochrysis lutheri</name>
    <dbReference type="NCBI Taxonomy" id="2081491"/>
    <lineage>
        <taxon>Eukaryota</taxon>
        <taxon>Haptista</taxon>
        <taxon>Haptophyta</taxon>
        <taxon>Pavlovophyceae</taxon>
        <taxon>Pavlovales</taxon>
        <taxon>Pavlovaceae</taxon>
        <taxon>Diacronema</taxon>
    </lineage>
</organism>
<feature type="region of interest" description="Disordered" evidence="9">
    <location>
        <begin position="493"/>
        <end position="567"/>
    </location>
</feature>
<accession>A0A8J6C3U6</accession>
<feature type="compositionally biased region" description="Low complexity" evidence="9">
    <location>
        <begin position="384"/>
        <end position="406"/>
    </location>
</feature>
<evidence type="ECO:0000256" key="8">
    <source>
        <dbReference type="HAMAP-Rule" id="MF_03100"/>
    </source>
</evidence>
<name>A0A8J6C3U6_DIALT</name>
<comment type="caution">
    <text evidence="8">Lacks conserved residue(s) required for the propagation of feature annotation.</text>
</comment>
<dbReference type="Pfam" id="PF01541">
    <property type="entry name" value="GIY-YIG"/>
    <property type="match status" value="1"/>
</dbReference>
<evidence type="ECO:0000313" key="11">
    <source>
        <dbReference type="EMBL" id="KAG8461092.1"/>
    </source>
</evidence>
<keyword evidence="7 8" id="KW-0539">Nucleus</keyword>
<evidence type="ECO:0000256" key="2">
    <source>
        <dbReference type="ARBA" id="ARBA00022759"/>
    </source>
</evidence>
<comment type="subcellular location">
    <subcellularLocation>
        <location evidence="8">Nucleus</location>
    </subcellularLocation>
</comment>
<dbReference type="GO" id="GO:0017108">
    <property type="term" value="F:5'-flap endonuclease activity"/>
    <property type="evidence" value="ECO:0007669"/>
    <property type="project" value="InterPro"/>
</dbReference>
<keyword evidence="12" id="KW-1185">Reference proteome</keyword>
<dbReference type="GO" id="GO:0006281">
    <property type="term" value="P:DNA repair"/>
    <property type="evidence" value="ECO:0007669"/>
    <property type="project" value="UniProtKB-UniRule"/>
</dbReference>
<dbReference type="Proteomes" id="UP000751190">
    <property type="component" value="Unassembled WGS sequence"/>
</dbReference>
<dbReference type="InterPro" id="IPR000305">
    <property type="entry name" value="GIY-YIG_endonuc"/>
</dbReference>
<dbReference type="GO" id="GO:0006310">
    <property type="term" value="P:DNA recombination"/>
    <property type="evidence" value="ECO:0007669"/>
    <property type="project" value="UniProtKB-UniRule"/>
</dbReference>
<sequence>MAGVKVYSCYLLRSCGSEGRGRTYIGFTVNPLRRLRQHNGEIKGGARRTSRWKPWELVLVVHGFSNKIIALQFEYAWQHPERSRLLRQAFGEHVKRRGATLLPAKMTVLLLALTTVPFSSQPLGIHLFDPAAGQRQFDSREHARLLAGELHLPGIPLHMLARLTRGDASACPELSRAAADRSDDDDDDDDDDNDDDEGGDGTAAVGGVRGDGNGVDVRGADERARAVESHARSKREAPVGARGARAHAMAHAVRPTAGACGAACALCRAEIARAHVACECGMRAHPVCLATRFTASGDSNHLIPTGGFCPMCAAHVYWADAVRRGRLRAQAGECARARAAHARVERGTSPARAPDTRTAAAMDGFGLEADSRAAESGASDERMVSSGLAADSSESEGGAVSSGLAADSSESEGGAVDFDLADDSSASELGGGAFTECARACSPPAAPGLSPCVRVGAGFSGRGRAAEPGAPLADMAPGARRTAAALRGRLRAEACGSQRGKTSGCASGSASDTPPDPMSDSSLERATRHARRRADGGALAAKPTRSGAPRRTYARDGRAPSADADDDDDEAVACLTEVAHGVGSSAWCDLQSLAAGLVERTSAAGGVCPQSVPRSNSSSRCSSPAPAASNSQQQRADQAESACTSPAPVRMLAAQAARGVQAGASLEEAIVLCSDGEDG</sequence>
<gene>
    <name evidence="11" type="ORF">KFE25_003661</name>
</gene>
<keyword evidence="2 8" id="KW-0255">Endonuclease</keyword>
<dbReference type="InterPro" id="IPR027520">
    <property type="entry name" value="Slx1"/>
</dbReference>
<feature type="region of interest" description="Disordered" evidence="9">
    <location>
        <begin position="370"/>
        <end position="423"/>
    </location>
</feature>
<feature type="compositionally biased region" description="Basic and acidic residues" evidence="9">
    <location>
        <begin position="218"/>
        <end position="237"/>
    </location>
</feature>
<dbReference type="InterPro" id="IPR048749">
    <property type="entry name" value="SLX1_C"/>
</dbReference>
<comment type="function">
    <text evidence="8">Catalytic subunit of a heterodimeric structure-specific endonuclease that resolves DNA secondary structures generated during DNA repair and recombination. Has endonuclease activity towards branched DNA substrates, introducing single-strand cuts in duplex DNA close to junctions with ss-DNA.</text>
</comment>
<evidence type="ECO:0000256" key="6">
    <source>
        <dbReference type="ARBA" id="ARBA00023204"/>
    </source>
</evidence>
<keyword evidence="6 8" id="KW-0234">DNA repair</keyword>
<dbReference type="SUPFAM" id="SSF82771">
    <property type="entry name" value="GIY-YIG endonuclease"/>
    <property type="match status" value="1"/>
</dbReference>
<dbReference type="OrthoDB" id="24645at2759"/>
<dbReference type="InterPro" id="IPR013083">
    <property type="entry name" value="Znf_RING/FYVE/PHD"/>
</dbReference>
<keyword evidence="4 8" id="KW-0378">Hydrolase</keyword>
<proteinExistence type="inferred from homology"/>
<dbReference type="EC" id="3.1.-.-" evidence="8"/>
<evidence type="ECO:0000313" key="12">
    <source>
        <dbReference type="Proteomes" id="UP000751190"/>
    </source>
</evidence>
<evidence type="ECO:0000256" key="5">
    <source>
        <dbReference type="ARBA" id="ARBA00023172"/>
    </source>
</evidence>
<comment type="caution">
    <text evidence="11">The sequence shown here is derived from an EMBL/GenBank/DDBJ whole genome shotgun (WGS) entry which is preliminary data.</text>
</comment>
<dbReference type="Gene3D" id="3.40.1440.10">
    <property type="entry name" value="GIY-YIG endonuclease"/>
    <property type="match status" value="1"/>
</dbReference>
<evidence type="ECO:0000259" key="10">
    <source>
        <dbReference type="PROSITE" id="PS50164"/>
    </source>
</evidence>
<comment type="subunit">
    <text evidence="8">Forms a heterodimer with a member of the SLX4 family.</text>
</comment>
<feature type="compositionally biased region" description="Basic and acidic residues" evidence="9">
    <location>
        <begin position="370"/>
        <end position="383"/>
    </location>
</feature>